<dbReference type="AlphaFoldDB" id="A0AAE5CBM5"/>
<evidence type="ECO:0000313" key="1">
    <source>
        <dbReference type="EMBL" id="NIR74718.1"/>
    </source>
</evidence>
<sequence length="79" mass="9210">MIRGRLNPRQMALRDWLYPKEITPGHRVRCQLPGCHAVIGRSGHHLRFRSLRRSDSALPPEWVGWHCSRCGHLNVYCPI</sequence>
<dbReference type="EMBL" id="JAACAK010000047">
    <property type="protein sequence ID" value="NIR74718.1"/>
    <property type="molecule type" value="Genomic_DNA"/>
</dbReference>
<comment type="caution">
    <text evidence="1">The sequence shown here is derived from an EMBL/GenBank/DDBJ whole genome shotgun (WGS) entry which is preliminary data.</text>
</comment>
<gene>
    <name evidence="1" type="ORF">GWO12_06350</name>
</gene>
<name>A0AAE5CBM5_9BACT</name>
<reference evidence="1 2" key="1">
    <citation type="submission" date="2020-01" db="EMBL/GenBank/DDBJ databases">
        <title>Genomes assembled from Gulf of Kutch pelagic sediment metagenomes.</title>
        <authorList>
            <person name="Chandrashekar M."/>
            <person name="Mahajan M.S."/>
            <person name="Dave K.J."/>
            <person name="Vatsa P."/>
            <person name="Nathani N.M."/>
        </authorList>
    </citation>
    <scope>NUCLEOTIDE SEQUENCE [LARGE SCALE GENOMIC DNA]</scope>
    <source>
        <strain evidence="1">KS3-K002</strain>
    </source>
</reference>
<organism evidence="1 2">
    <name type="scientific">Candidatus Kutchimonas denitrificans</name>
    <dbReference type="NCBI Taxonomy" id="3056748"/>
    <lineage>
        <taxon>Bacteria</taxon>
        <taxon>Pseudomonadati</taxon>
        <taxon>Gemmatimonadota</taxon>
        <taxon>Gemmatimonadia</taxon>
        <taxon>Candidatus Palauibacterales</taxon>
        <taxon>Candidatus Palauibacteraceae</taxon>
        <taxon>Candidatus Kutchimonas</taxon>
    </lineage>
</organism>
<evidence type="ECO:0000313" key="2">
    <source>
        <dbReference type="Proteomes" id="UP000702544"/>
    </source>
</evidence>
<dbReference type="Proteomes" id="UP000702544">
    <property type="component" value="Unassembled WGS sequence"/>
</dbReference>
<proteinExistence type="predicted"/>
<accession>A0AAE5CBM5</accession>
<protein>
    <submittedName>
        <fullName evidence="1">Uncharacterized protein</fullName>
    </submittedName>
</protein>